<gene>
    <name evidence="15" type="ORF">AMATHDRAFT_149228</name>
</gene>
<dbReference type="FunFam" id="3.40.50.300:FF:001389">
    <property type="entry name" value="ATP-dependent DNA helicase RecQ"/>
    <property type="match status" value="1"/>
</dbReference>
<dbReference type="InterPro" id="IPR004589">
    <property type="entry name" value="DNA_helicase_ATP-dep_RecQ"/>
</dbReference>
<evidence type="ECO:0000256" key="2">
    <source>
        <dbReference type="ARBA" id="ARBA00022723"/>
    </source>
</evidence>
<dbReference type="GO" id="GO:0005694">
    <property type="term" value="C:chromosome"/>
    <property type="evidence" value="ECO:0007669"/>
    <property type="project" value="TreeGrafter"/>
</dbReference>
<dbReference type="InterPro" id="IPR001650">
    <property type="entry name" value="Helicase_C-like"/>
</dbReference>
<comment type="catalytic activity">
    <reaction evidence="10 11">
        <text>Couples ATP hydrolysis with the unwinding of duplex DNA by translocating in the 3'-5' direction.</text>
        <dbReference type="EC" id="5.6.2.4"/>
    </reaction>
</comment>
<dbReference type="OrthoDB" id="10261556at2759"/>
<evidence type="ECO:0000259" key="14">
    <source>
        <dbReference type="PROSITE" id="PS51194"/>
    </source>
</evidence>
<dbReference type="Pfam" id="PF00271">
    <property type="entry name" value="Helicase_C"/>
    <property type="match status" value="1"/>
</dbReference>
<dbReference type="InterPro" id="IPR011545">
    <property type="entry name" value="DEAD/DEAH_box_helicase_dom"/>
</dbReference>
<name>A0A2A9NK96_9AGAR</name>
<reference evidence="15 16" key="1">
    <citation type="submission" date="2014-02" db="EMBL/GenBank/DDBJ databases">
        <title>Transposable element dynamics among asymbiotic and ectomycorrhizal Amanita fungi.</title>
        <authorList>
            <consortium name="DOE Joint Genome Institute"/>
            <person name="Hess J."/>
            <person name="Skrede I."/>
            <person name="Wolfe B."/>
            <person name="LaButti K."/>
            <person name="Ohm R.A."/>
            <person name="Grigoriev I.V."/>
            <person name="Pringle A."/>
        </authorList>
    </citation>
    <scope>NUCLEOTIDE SEQUENCE [LARGE SCALE GENOMIC DNA]</scope>
    <source>
        <strain evidence="15 16">SKay4041</strain>
    </source>
</reference>
<dbReference type="PROSITE" id="PS00690">
    <property type="entry name" value="DEAH_ATP_HELICASE"/>
    <property type="match status" value="1"/>
</dbReference>
<dbReference type="InterPro" id="IPR014001">
    <property type="entry name" value="Helicase_ATP-bd"/>
</dbReference>
<dbReference type="GO" id="GO:0046872">
    <property type="term" value="F:metal ion binding"/>
    <property type="evidence" value="ECO:0007669"/>
    <property type="project" value="UniProtKB-KW"/>
</dbReference>
<accession>A0A2A9NK96</accession>
<comment type="catalytic activity">
    <reaction evidence="11">
        <text>ATP + H2O = ADP + phosphate + H(+)</text>
        <dbReference type="Rhea" id="RHEA:13065"/>
        <dbReference type="ChEBI" id="CHEBI:15377"/>
        <dbReference type="ChEBI" id="CHEBI:15378"/>
        <dbReference type="ChEBI" id="CHEBI:30616"/>
        <dbReference type="ChEBI" id="CHEBI:43474"/>
        <dbReference type="ChEBI" id="CHEBI:456216"/>
    </reaction>
</comment>
<dbReference type="Gene3D" id="3.40.50.300">
    <property type="entry name" value="P-loop containing nucleotide triphosphate hydrolases"/>
    <property type="match status" value="2"/>
</dbReference>
<comment type="similarity">
    <text evidence="1 11">Belongs to the helicase family. RecQ subfamily.</text>
</comment>
<dbReference type="EMBL" id="KZ302052">
    <property type="protein sequence ID" value="PFH48731.1"/>
    <property type="molecule type" value="Genomic_DNA"/>
</dbReference>
<dbReference type="GO" id="GO:0005634">
    <property type="term" value="C:nucleus"/>
    <property type="evidence" value="ECO:0007669"/>
    <property type="project" value="UniProtKB-SubCell"/>
</dbReference>
<dbReference type="GO" id="GO:0005737">
    <property type="term" value="C:cytoplasm"/>
    <property type="evidence" value="ECO:0007669"/>
    <property type="project" value="TreeGrafter"/>
</dbReference>
<evidence type="ECO:0000313" key="16">
    <source>
        <dbReference type="Proteomes" id="UP000242287"/>
    </source>
</evidence>
<dbReference type="Proteomes" id="UP000242287">
    <property type="component" value="Unassembled WGS sequence"/>
</dbReference>
<dbReference type="NCBIfam" id="TIGR00614">
    <property type="entry name" value="recQ_fam"/>
    <property type="match status" value="1"/>
</dbReference>
<evidence type="ECO:0000256" key="11">
    <source>
        <dbReference type="RuleBase" id="RU364117"/>
    </source>
</evidence>
<evidence type="ECO:0000256" key="3">
    <source>
        <dbReference type="ARBA" id="ARBA00022741"/>
    </source>
</evidence>
<feature type="region of interest" description="Disordered" evidence="12">
    <location>
        <begin position="678"/>
        <end position="746"/>
    </location>
</feature>
<keyword evidence="2" id="KW-0479">Metal-binding</keyword>
<proteinExistence type="inferred from homology"/>
<feature type="domain" description="Helicase C-terminal" evidence="14">
    <location>
        <begin position="276"/>
        <end position="429"/>
    </location>
</feature>
<dbReference type="Pfam" id="PF00270">
    <property type="entry name" value="DEAD"/>
    <property type="match status" value="1"/>
</dbReference>
<dbReference type="InterPro" id="IPR002464">
    <property type="entry name" value="DNA/RNA_helicase_DEAH_CS"/>
</dbReference>
<dbReference type="PROSITE" id="PS51194">
    <property type="entry name" value="HELICASE_CTER"/>
    <property type="match status" value="1"/>
</dbReference>
<keyword evidence="5 11" id="KW-0347">Helicase</keyword>
<dbReference type="PANTHER" id="PTHR13710:SF105">
    <property type="entry name" value="ATP-DEPENDENT DNA HELICASE Q1"/>
    <property type="match status" value="1"/>
</dbReference>
<feature type="region of interest" description="Disordered" evidence="12">
    <location>
        <begin position="600"/>
        <end position="655"/>
    </location>
</feature>
<keyword evidence="9 11" id="KW-0539">Nucleus</keyword>
<comment type="subcellular location">
    <subcellularLocation>
        <location evidence="11">Nucleus</location>
    </subcellularLocation>
</comment>
<feature type="compositionally biased region" description="Basic and acidic residues" evidence="12">
    <location>
        <begin position="621"/>
        <end position="637"/>
    </location>
</feature>
<keyword evidence="7" id="KW-0238">DNA-binding</keyword>
<dbReference type="PROSITE" id="PS51192">
    <property type="entry name" value="HELICASE_ATP_BIND_1"/>
    <property type="match status" value="1"/>
</dbReference>
<keyword evidence="16" id="KW-1185">Reference proteome</keyword>
<dbReference type="InterPro" id="IPR027417">
    <property type="entry name" value="P-loop_NTPase"/>
</dbReference>
<dbReference type="Pfam" id="PF16124">
    <property type="entry name" value="RecQ_Zn_bind"/>
    <property type="match status" value="1"/>
</dbReference>
<evidence type="ECO:0000259" key="13">
    <source>
        <dbReference type="PROSITE" id="PS51192"/>
    </source>
</evidence>
<dbReference type="AlphaFoldDB" id="A0A2A9NK96"/>
<evidence type="ECO:0000256" key="6">
    <source>
        <dbReference type="ARBA" id="ARBA00022840"/>
    </source>
</evidence>
<dbReference type="GO" id="GO:0005524">
    <property type="term" value="F:ATP binding"/>
    <property type="evidence" value="ECO:0007669"/>
    <property type="project" value="UniProtKB-KW"/>
</dbReference>
<protein>
    <recommendedName>
        <fullName evidence="11">ATP-dependent DNA helicase</fullName>
        <ecNumber evidence="11">5.6.2.4</ecNumber>
    </recommendedName>
</protein>
<evidence type="ECO:0000256" key="1">
    <source>
        <dbReference type="ARBA" id="ARBA00005446"/>
    </source>
</evidence>
<keyword evidence="4 11" id="KW-0378">Hydrolase</keyword>
<sequence length="746" mass="83602">MLDVKRRKKQKGKQRSHSSINYDTDEFEWSDGLLERMKDVFKIKSFRHSQRGVCNANMDGRDIVCVMPTGKSCGGKSLTYQLPALLQNGCTLVISPLISLISDQIFHLRSAGIDAVKLTGATPESERKDIHERLERLARNDPSLSGKEIKLCYVTPEKLVRSKHFRALIQRVVNAGKLARIVIDEAHCVSQLGHDFRPDYKELRTLRRFFPKVPIMALSATCPPRVLKDLLTILGLEDVVDGNNVCRSGTIYFSSPLYRKNLHYTVLPKPEVAKDVIKEMYDYIQTKHSGDTGIIYCLRQKDSEEVAKELQIISGGKIKTGVYHAGRSDIEKEKLHIDWREGRVKVVCATIAFGLGIDKANVRFVLHHSSSIEGYYQESGRAGRDGLDADCVLYYRPQDATSLLAITSTEKDSKSKIMAMLSFAENLVECRKILFAKYFSVSSQLDMSSWTTQEVSASAMCGHCDNCTRSPETIEEHDITLEAWRFLKITKAIHFPLPMKKLVAISRGAGMGTYELIANGRKTKETIDLQAVAGGPIKMKPDAIEHLFVYLLTNQFLAEKLHPTAHTINVYIILGPKAPELLRETEESLKGTKTRVTHWFLKRPKVARPQKKSKNGEGTTSEDKKKKATQRKTENKATGKRKRATSNQPLTELLLIDSEEEKPLLLLSDDEMDEVANGLLPSTSASTPLGQPIVLNDDNDSDDGGVSYGWSHSLRMSPPATHHNQRKRSRLSEPSAVDLILLDSSD</sequence>
<dbReference type="EC" id="5.6.2.4" evidence="11"/>
<evidence type="ECO:0000256" key="12">
    <source>
        <dbReference type="SAM" id="MobiDB-lite"/>
    </source>
</evidence>
<feature type="compositionally biased region" description="Basic residues" evidence="12">
    <location>
        <begin position="600"/>
        <end position="613"/>
    </location>
</feature>
<dbReference type="InterPro" id="IPR036388">
    <property type="entry name" value="WH-like_DNA-bd_sf"/>
</dbReference>
<dbReference type="GO" id="GO:0009378">
    <property type="term" value="F:four-way junction helicase activity"/>
    <property type="evidence" value="ECO:0007669"/>
    <property type="project" value="TreeGrafter"/>
</dbReference>
<dbReference type="InterPro" id="IPR032284">
    <property type="entry name" value="RecQ_Zn-bd"/>
</dbReference>
<evidence type="ECO:0000256" key="10">
    <source>
        <dbReference type="ARBA" id="ARBA00034617"/>
    </source>
</evidence>
<keyword evidence="6 11" id="KW-0067">ATP-binding</keyword>
<dbReference type="SUPFAM" id="SSF52540">
    <property type="entry name" value="P-loop containing nucleoside triphosphate hydrolases"/>
    <property type="match status" value="1"/>
</dbReference>
<evidence type="ECO:0000256" key="4">
    <source>
        <dbReference type="ARBA" id="ARBA00022801"/>
    </source>
</evidence>
<dbReference type="GO" id="GO:0000724">
    <property type="term" value="P:double-strand break repair via homologous recombination"/>
    <property type="evidence" value="ECO:0007669"/>
    <property type="project" value="TreeGrafter"/>
</dbReference>
<organism evidence="15 16">
    <name type="scientific">Amanita thiersii Skay4041</name>
    <dbReference type="NCBI Taxonomy" id="703135"/>
    <lineage>
        <taxon>Eukaryota</taxon>
        <taxon>Fungi</taxon>
        <taxon>Dikarya</taxon>
        <taxon>Basidiomycota</taxon>
        <taxon>Agaricomycotina</taxon>
        <taxon>Agaricomycetes</taxon>
        <taxon>Agaricomycetidae</taxon>
        <taxon>Agaricales</taxon>
        <taxon>Pluteineae</taxon>
        <taxon>Amanitaceae</taxon>
        <taxon>Amanita</taxon>
    </lineage>
</organism>
<dbReference type="GO" id="GO:0043138">
    <property type="term" value="F:3'-5' DNA helicase activity"/>
    <property type="evidence" value="ECO:0007669"/>
    <property type="project" value="UniProtKB-EC"/>
</dbReference>
<dbReference type="SMART" id="SM00487">
    <property type="entry name" value="DEXDc"/>
    <property type="match status" value="1"/>
</dbReference>
<dbReference type="GO" id="GO:0016887">
    <property type="term" value="F:ATP hydrolysis activity"/>
    <property type="evidence" value="ECO:0007669"/>
    <property type="project" value="RHEA"/>
</dbReference>
<dbReference type="SMART" id="SM00490">
    <property type="entry name" value="HELICc"/>
    <property type="match status" value="1"/>
</dbReference>
<evidence type="ECO:0000256" key="8">
    <source>
        <dbReference type="ARBA" id="ARBA00023235"/>
    </source>
</evidence>
<dbReference type="PANTHER" id="PTHR13710">
    <property type="entry name" value="DNA HELICASE RECQ FAMILY MEMBER"/>
    <property type="match status" value="1"/>
</dbReference>
<dbReference type="STRING" id="703135.A0A2A9NK96"/>
<evidence type="ECO:0000256" key="5">
    <source>
        <dbReference type="ARBA" id="ARBA00022806"/>
    </source>
</evidence>
<feature type="compositionally biased region" description="Polar residues" evidence="12">
    <location>
        <begin position="680"/>
        <end position="689"/>
    </location>
</feature>
<keyword evidence="3 11" id="KW-0547">Nucleotide-binding</keyword>
<evidence type="ECO:0000256" key="9">
    <source>
        <dbReference type="ARBA" id="ARBA00023242"/>
    </source>
</evidence>
<evidence type="ECO:0000256" key="7">
    <source>
        <dbReference type="ARBA" id="ARBA00023125"/>
    </source>
</evidence>
<evidence type="ECO:0000313" key="15">
    <source>
        <dbReference type="EMBL" id="PFH48731.1"/>
    </source>
</evidence>
<dbReference type="GO" id="GO:0003677">
    <property type="term" value="F:DNA binding"/>
    <property type="evidence" value="ECO:0007669"/>
    <property type="project" value="UniProtKB-KW"/>
</dbReference>
<keyword evidence="8" id="KW-0413">Isomerase</keyword>
<dbReference type="Gene3D" id="1.10.10.10">
    <property type="entry name" value="Winged helix-like DNA-binding domain superfamily/Winged helix DNA-binding domain"/>
    <property type="match status" value="1"/>
</dbReference>
<feature type="domain" description="Helicase ATP-binding" evidence="13">
    <location>
        <begin position="75"/>
        <end position="240"/>
    </location>
</feature>